<dbReference type="AlphaFoldDB" id="A0A165FVJ1"/>
<feature type="non-terminal residue" evidence="2">
    <location>
        <position position="1"/>
    </location>
</feature>
<accession>A0A165FVJ1</accession>
<evidence type="ECO:0000313" key="3">
    <source>
        <dbReference type="Proteomes" id="UP000076871"/>
    </source>
</evidence>
<dbReference type="InterPro" id="IPR010686">
    <property type="entry name" value="OBAP-like"/>
</dbReference>
<dbReference type="OrthoDB" id="1901244at2759"/>
<dbReference type="PANTHER" id="PTHR31360:SF0">
    <property type="entry name" value="OIL BODY-ASSOCIATED PROTEIN 1B"/>
    <property type="match status" value="1"/>
</dbReference>
<keyword evidence="3" id="KW-1185">Reference proteome</keyword>
<name>A0A165FVJ1_9APHY</name>
<dbReference type="EMBL" id="KV427611">
    <property type="protein sequence ID" value="KZT09465.1"/>
    <property type="molecule type" value="Genomic_DNA"/>
</dbReference>
<evidence type="ECO:0000256" key="1">
    <source>
        <dbReference type="ARBA" id="ARBA00009740"/>
    </source>
</evidence>
<dbReference type="Pfam" id="PF06884">
    <property type="entry name" value="DUF1264"/>
    <property type="match status" value="1"/>
</dbReference>
<evidence type="ECO:0000313" key="2">
    <source>
        <dbReference type="EMBL" id="KZT09465.1"/>
    </source>
</evidence>
<protein>
    <submittedName>
        <fullName evidence="2">Uncharacterized protein</fullName>
    </submittedName>
</protein>
<organism evidence="2 3">
    <name type="scientific">Laetiporus sulphureus 93-53</name>
    <dbReference type="NCBI Taxonomy" id="1314785"/>
    <lineage>
        <taxon>Eukaryota</taxon>
        <taxon>Fungi</taxon>
        <taxon>Dikarya</taxon>
        <taxon>Basidiomycota</taxon>
        <taxon>Agaricomycotina</taxon>
        <taxon>Agaricomycetes</taxon>
        <taxon>Polyporales</taxon>
        <taxon>Laetiporus</taxon>
    </lineage>
</organism>
<gene>
    <name evidence="2" type="ORF">LAESUDRAFT_646807</name>
</gene>
<dbReference type="STRING" id="1314785.A0A165FVJ1"/>
<sequence>YMSAGMTMMSFKPINATHQHLCAFHVYSYVFLLLRYSFARKFTSTHLNHDFHQGIIYDSDKANTKLIGIEYIFSGKIFASLPAEEKKFRHSRTYEIESGLLQMQARQFVPSSSLPECARPSTCNNPCGHTMVAIR</sequence>
<dbReference type="InParanoid" id="A0A165FVJ1"/>
<dbReference type="Proteomes" id="UP000076871">
    <property type="component" value="Unassembled WGS sequence"/>
</dbReference>
<proteinExistence type="inferred from homology"/>
<dbReference type="RefSeq" id="XP_040767205.1">
    <property type="nucleotide sequence ID" value="XM_040904009.1"/>
</dbReference>
<dbReference type="PANTHER" id="PTHR31360">
    <property type="match status" value="1"/>
</dbReference>
<comment type="similarity">
    <text evidence="1">Belongs to the OBAP family.</text>
</comment>
<reference evidence="2 3" key="1">
    <citation type="journal article" date="2016" name="Mol. Biol. Evol.">
        <title>Comparative Genomics of Early-Diverging Mushroom-Forming Fungi Provides Insights into the Origins of Lignocellulose Decay Capabilities.</title>
        <authorList>
            <person name="Nagy L.G."/>
            <person name="Riley R."/>
            <person name="Tritt A."/>
            <person name="Adam C."/>
            <person name="Daum C."/>
            <person name="Floudas D."/>
            <person name="Sun H."/>
            <person name="Yadav J.S."/>
            <person name="Pangilinan J."/>
            <person name="Larsson K.H."/>
            <person name="Matsuura K."/>
            <person name="Barry K."/>
            <person name="Labutti K."/>
            <person name="Kuo R."/>
            <person name="Ohm R.A."/>
            <person name="Bhattacharya S.S."/>
            <person name="Shirouzu T."/>
            <person name="Yoshinaga Y."/>
            <person name="Martin F.M."/>
            <person name="Grigoriev I.V."/>
            <person name="Hibbett D.S."/>
        </authorList>
    </citation>
    <scope>NUCLEOTIDE SEQUENCE [LARGE SCALE GENOMIC DNA]</scope>
    <source>
        <strain evidence="2 3">93-53</strain>
    </source>
</reference>
<dbReference type="GeneID" id="63821039"/>